<feature type="transmembrane region" description="Helical" evidence="2">
    <location>
        <begin position="149"/>
        <end position="167"/>
    </location>
</feature>
<dbReference type="EMBL" id="JACHJC010000001">
    <property type="protein sequence ID" value="MBB5110777.1"/>
    <property type="molecule type" value="Genomic_DNA"/>
</dbReference>
<feature type="compositionally biased region" description="Basic and acidic residues" evidence="1">
    <location>
        <begin position="303"/>
        <end position="312"/>
    </location>
</feature>
<dbReference type="Proteomes" id="UP000618986">
    <property type="component" value="Unassembled WGS sequence"/>
</dbReference>
<keyword evidence="2" id="KW-0472">Membrane</keyword>
<feature type="compositionally biased region" description="Basic and acidic residues" evidence="1">
    <location>
        <begin position="391"/>
        <end position="411"/>
    </location>
</feature>
<evidence type="ECO:0000313" key="4">
    <source>
        <dbReference type="Proteomes" id="UP000618986"/>
    </source>
</evidence>
<feature type="transmembrane region" description="Helical" evidence="2">
    <location>
        <begin position="262"/>
        <end position="286"/>
    </location>
</feature>
<evidence type="ECO:0000256" key="2">
    <source>
        <dbReference type="SAM" id="Phobius"/>
    </source>
</evidence>
<feature type="compositionally biased region" description="Low complexity" evidence="1">
    <location>
        <begin position="334"/>
        <end position="352"/>
    </location>
</feature>
<sequence>MVSRGWGGSTAAALGVAAGAGAAQLGFGYGLGIINWAPTGAVRVEAAWVASLAWATWIAATSVIAGAVCAQRLRGRDDESQGRPPRLALVLAAAVGALVTVLLVAVPARAAQVPDVSAPQTVAAAYAAAGLLLGMLLATWALHTRAAAANLIATSGWLWLLAVVSVVDGVVAGRGLTTAQLGIWQISADRGAFWIRDYFYWPGALLSVLSALVIGVLAARRAARAPEVRVGAAASGAAGPLLVALAYLLAVPRLAGIAAEQLSAHLIAPYAVIAGVGGSMLMAALAQRAERRSAERVTVPRQRTGEPDRISGEADPATGDPASKDRPSEPAGAVSDPSGTSPGTSGVSPSGVSRKRSAGLFGSRTADRSASDPSGPSASDPSASDPSAAERSADRATGTDKAPDTSADAREATAAAEDGPGVAVGRTGTEKGRATRSATGRRGRAVPPQRQPEALDQPNPQTSQDDSSSRSGKPSS</sequence>
<name>A0ABR6M5W5_MICEC</name>
<keyword evidence="2" id="KW-0812">Transmembrane</keyword>
<comment type="caution">
    <text evidence="3">The sequence shown here is derived from an EMBL/GenBank/DDBJ whole genome shotgun (WGS) entry which is preliminary data.</text>
</comment>
<evidence type="ECO:0000313" key="3">
    <source>
        <dbReference type="EMBL" id="MBB5110777.1"/>
    </source>
</evidence>
<protein>
    <submittedName>
        <fullName evidence="3">Uncharacterized protein</fullName>
    </submittedName>
</protein>
<keyword evidence="2" id="KW-1133">Transmembrane helix</keyword>
<proteinExistence type="predicted"/>
<feature type="region of interest" description="Disordered" evidence="1">
    <location>
        <begin position="291"/>
        <end position="476"/>
    </location>
</feature>
<organism evidence="3 4">
    <name type="scientific">Micromonospora echinospora</name>
    <name type="common">Micromonospora purpurea</name>
    <dbReference type="NCBI Taxonomy" id="1877"/>
    <lineage>
        <taxon>Bacteria</taxon>
        <taxon>Bacillati</taxon>
        <taxon>Actinomycetota</taxon>
        <taxon>Actinomycetes</taxon>
        <taxon>Micromonosporales</taxon>
        <taxon>Micromonosporaceae</taxon>
        <taxon>Micromonospora</taxon>
    </lineage>
</organism>
<feature type="transmembrane region" description="Helical" evidence="2">
    <location>
        <begin position="230"/>
        <end position="250"/>
    </location>
</feature>
<feature type="compositionally biased region" description="Low complexity" evidence="1">
    <location>
        <begin position="371"/>
        <end position="390"/>
    </location>
</feature>
<feature type="transmembrane region" description="Helical" evidence="2">
    <location>
        <begin position="46"/>
        <end position="68"/>
    </location>
</feature>
<evidence type="ECO:0000256" key="1">
    <source>
        <dbReference type="SAM" id="MobiDB-lite"/>
    </source>
</evidence>
<feature type="transmembrane region" description="Helical" evidence="2">
    <location>
        <begin position="198"/>
        <end position="218"/>
    </location>
</feature>
<accession>A0ABR6M5W5</accession>
<feature type="compositionally biased region" description="Low complexity" evidence="1">
    <location>
        <begin position="463"/>
        <end position="476"/>
    </location>
</feature>
<reference evidence="3 4" key="1">
    <citation type="submission" date="2020-08" db="EMBL/GenBank/DDBJ databases">
        <title>Sequencing the genomes of 1000 actinobacteria strains.</title>
        <authorList>
            <person name="Klenk H.-P."/>
        </authorList>
    </citation>
    <scope>NUCLEOTIDE SEQUENCE [LARGE SCALE GENOMIC DNA]</scope>
    <source>
        <strain evidence="3 4">DSM 43036</strain>
    </source>
</reference>
<gene>
    <name evidence="3" type="ORF">FHU28_000616</name>
</gene>
<keyword evidence="4" id="KW-1185">Reference proteome</keyword>
<feature type="transmembrane region" description="Helical" evidence="2">
    <location>
        <begin position="89"/>
        <end position="111"/>
    </location>
</feature>
<feature type="transmembrane region" description="Helical" evidence="2">
    <location>
        <begin position="123"/>
        <end position="142"/>
    </location>
</feature>